<sequence>MAWLLSGHDNGVTTKKSVNDYNRLDRFCVNGRVVVDCKTYYQWKPDYGLEVEDLTRTEVAKRQRTLCKYNEGADEGEDVVFDELPEEDLVVTSPTHSEIHFVDPGREDANFQPLNDRGIIFLTTNRVSTFDDAFTSRIHLPLHYPNLSESSRVTIWLLDHSVIISYAYVFYTNATSTIASPGERTSPKSSWIGWPSTMLKGRQIKNIVKFVETQAMFECPKLDAAQLEEFTKGHEELQSDWMSLVDVNEFSSNFEMTPLVKMIFSSPSLCLHRIWAN</sequence>
<dbReference type="OrthoDB" id="10042665at2759"/>
<evidence type="ECO:0000313" key="2">
    <source>
        <dbReference type="Proteomes" id="UP000293360"/>
    </source>
</evidence>
<reference evidence="1 2" key="1">
    <citation type="submission" date="2018-06" db="EMBL/GenBank/DDBJ databases">
        <title>Complete Genomes of Monosporascus.</title>
        <authorList>
            <person name="Robinson A.J."/>
            <person name="Natvig D.O."/>
        </authorList>
    </citation>
    <scope>NUCLEOTIDE SEQUENCE [LARGE SCALE GENOMIC DNA]</scope>
    <source>
        <strain evidence="1 2">CBS 110550</strain>
    </source>
</reference>
<name>A0A4Q4T7X9_9PEZI</name>
<dbReference type="PANTHER" id="PTHR46411">
    <property type="entry name" value="FAMILY ATPASE, PUTATIVE-RELATED"/>
    <property type="match status" value="1"/>
</dbReference>
<protein>
    <recommendedName>
        <fullName evidence="3">ATPase AAA-type core domain-containing protein</fullName>
    </recommendedName>
</protein>
<dbReference type="STRING" id="155417.A0A4Q4T7X9"/>
<dbReference type="PANTHER" id="PTHR46411:SF2">
    <property type="entry name" value="AAA+ ATPASE DOMAIN-CONTAINING PROTEIN"/>
    <property type="match status" value="1"/>
</dbReference>
<dbReference type="Proteomes" id="UP000293360">
    <property type="component" value="Unassembled WGS sequence"/>
</dbReference>
<gene>
    <name evidence="1" type="ORF">DL764_005737</name>
</gene>
<proteinExistence type="predicted"/>
<comment type="caution">
    <text evidence="1">The sequence shown here is derived from an EMBL/GenBank/DDBJ whole genome shotgun (WGS) entry which is preliminary data.</text>
</comment>
<keyword evidence="2" id="KW-1185">Reference proteome</keyword>
<evidence type="ECO:0008006" key="3">
    <source>
        <dbReference type="Google" id="ProtNLM"/>
    </source>
</evidence>
<accession>A0A4Q4T7X9</accession>
<evidence type="ECO:0000313" key="1">
    <source>
        <dbReference type="EMBL" id="RYP02611.1"/>
    </source>
</evidence>
<dbReference type="AlphaFoldDB" id="A0A4Q4T7X9"/>
<organism evidence="1 2">
    <name type="scientific">Monosporascus ibericus</name>
    <dbReference type="NCBI Taxonomy" id="155417"/>
    <lineage>
        <taxon>Eukaryota</taxon>
        <taxon>Fungi</taxon>
        <taxon>Dikarya</taxon>
        <taxon>Ascomycota</taxon>
        <taxon>Pezizomycotina</taxon>
        <taxon>Sordariomycetes</taxon>
        <taxon>Xylariomycetidae</taxon>
        <taxon>Xylariales</taxon>
        <taxon>Xylariales incertae sedis</taxon>
        <taxon>Monosporascus</taxon>
    </lineage>
</organism>
<dbReference type="EMBL" id="QJNU01000310">
    <property type="protein sequence ID" value="RYP02611.1"/>
    <property type="molecule type" value="Genomic_DNA"/>
</dbReference>